<dbReference type="EMBL" id="CAHIKZ030000073">
    <property type="protein sequence ID" value="CAE1149037.1"/>
    <property type="molecule type" value="Genomic_DNA"/>
</dbReference>
<sequence length="207" mass="23500">MSYILVILSICLFLSLFPFKVFVRPSLPLFSVFISLYLTAYLNFCNFLWISLLSALLYIPFVFLVSLQYKTFYSMFVSQIGIALRFIFLPAVRPAAKAYIPSVICPYIHSEVLLFEDESAPKDNCIAKYLSPSSLLSNSSFFLSLIFPLPHPISLFIILLVVHSYRILLPSLSLSLSHTHTHTHTHSLFLLHSSLISPMNHSDPSSF</sequence>
<organism evidence="2 3">
    <name type="scientific">Acanthosepion pharaonis</name>
    <name type="common">Pharaoh cuttlefish</name>
    <name type="synonym">Sepia pharaonis</name>
    <dbReference type="NCBI Taxonomy" id="158019"/>
    <lineage>
        <taxon>Eukaryota</taxon>
        <taxon>Metazoa</taxon>
        <taxon>Spiralia</taxon>
        <taxon>Lophotrochozoa</taxon>
        <taxon>Mollusca</taxon>
        <taxon>Cephalopoda</taxon>
        <taxon>Coleoidea</taxon>
        <taxon>Decapodiformes</taxon>
        <taxon>Sepiida</taxon>
        <taxon>Sepiina</taxon>
        <taxon>Sepiidae</taxon>
        <taxon>Acanthosepion</taxon>
    </lineage>
</organism>
<protein>
    <submittedName>
        <fullName evidence="2">Uncharacterized protein</fullName>
    </submittedName>
</protein>
<evidence type="ECO:0000313" key="3">
    <source>
        <dbReference type="Proteomes" id="UP000597762"/>
    </source>
</evidence>
<accession>A0A812AND2</accession>
<keyword evidence="1" id="KW-1133">Transmembrane helix</keyword>
<feature type="transmembrane region" description="Helical" evidence="1">
    <location>
        <begin position="47"/>
        <end position="65"/>
    </location>
</feature>
<evidence type="ECO:0000313" key="2">
    <source>
        <dbReference type="EMBL" id="CAE1149037.1"/>
    </source>
</evidence>
<proteinExistence type="predicted"/>
<comment type="caution">
    <text evidence="2">The sequence shown here is derived from an EMBL/GenBank/DDBJ whole genome shotgun (WGS) entry which is preliminary data.</text>
</comment>
<evidence type="ECO:0000256" key="1">
    <source>
        <dbReference type="SAM" id="Phobius"/>
    </source>
</evidence>
<dbReference type="AlphaFoldDB" id="A0A812AND2"/>
<gene>
    <name evidence="2" type="ORF">SPHA_2598</name>
</gene>
<keyword evidence="1" id="KW-0472">Membrane</keyword>
<reference evidence="2" key="1">
    <citation type="submission" date="2021-01" db="EMBL/GenBank/DDBJ databases">
        <authorList>
            <person name="Li R."/>
            <person name="Bekaert M."/>
        </authorList>
    </citation>
    <scope>NUCLEOTIDE SEQUENCE</scope>
    <source>
        <strain evidence="2">Farmed</strain>
    </source>
</reference>
<feature type="transmembrane region" description="Helical" evidence="1">
    <location>
        <begin position="72"/>
        <end position="92"/>
    </location>
</feature>
<keyword evidence="1" id="KW-0812">Transmembrane</keyword>
<dbReference type="Proteomes" id="UP000597762">
    <property type="component" value="Unassembled WGS sequence"/>
</dbReference>
<feature type="transmembrane region" description="Helical" evidence="1">
    <location>
        <begin position="141"/>
        <end position="162"/>
    </location>
</feature>
<keyword evidence="3" id="KW-1185">Reference proteome</keyword>
<name>A0A812AND2_ACAPH</name>